<dbReference type="PANTHER" id="PTHR30336:SF20">
    <property type="entry name" value="DUF218 DOMAIN-CONTAINING PROTEIN"/>
    <property type="match status" value="1"/>
</dbReference>
<dbReference type="EMBL" id="BFAV01000173">
    <property type="protein sequence ID" value="GBF35585.1"/>
    <property type="molecule type" value="Genomic_DNA"/>
</dbReference>
<gene>
    <name evidence="2" type="ORF">DCCM_4714</name>
</gene>
<evidence type="ECO:0000313" key="3">
    <source>
        <dbReference type="Proteomes" id="UP000239549"/>
    </source>
</evidence>
<dbReference type="Pfam" id="PF02698">
    <property type="entry name" value="DUF218"/>
    <property type="match status" value="1"/>
</dbReference>
<dbReference type="GO" id="GO:0005886">
    <property type="term" value="C:plasma membrane"/>
    <property type="evidence" value="ECO:0007669"/>
    <property type="project" value="TreeGrafter"/>
</dbReference>
<comment type="caution">
    <text evidence="2">The sequence shown here is derived from an EMBL/GenBank/DDBJ whole genome shotgun (WGS) entry which is preliminary data.</text>
</comment>
<feature type="domain" description="DUF218" evidence="1">
    <location>
        <begin position="41"/>
        <end position="169"/>
    </location>
</feature>
<protein>
    <submittedName>
        <fullName evidence="2">Membrane protein</fullName>
    </submittedName>
</protein>
<name>A0A2L2XHA0_9FIRM</name>
<dbReference type="InterPro" id="IPR051599">
    <property type="entry name" value="Cell_Envelope_Assoc"/>
</dbReference>
<sequence>MKFNRHKIFIPAAALLISALFLFVVFAGKLLVLDQKPVKSDVVIVLGGDSGERVERAAALYKAGYAPYMIVSGGELYHSITQAEVMAEHAEELGVPREALIPEARSESTYDNAAFSKEIILQRGFKSAIVVTSNYHMQRSRFIFQRVFKNSGVNLTYCSAREPRFDPDRWWSNNKSIMFTITEYIKFAGYVLGKNI</sequence>
<dbReference type="OrthoDB" id="9782395at2"/>
<dbReference type="Proteomes" id="UP000239549">
    <property type="component" value="Unassembled WGS sequence"/>
</dbReference>
<dbReference type="InterPro" id="IPR003848">
    <property type="entry name" value="DUF218"/>
</dbReference>
<dbReference type="RefSeq" id="WP_104373641.1">
    <property type="nucleotide sequence ID" value="NZ_BFAV01000173.1"/>
</dbReference>
<evidence type="ECO:0000259" key="1">
    <source>
        <dbReference type="Pfam" id="PF02698"/>
    </source>
</evidence>
<dbReference type="AlphaFoldDB" id="A0A2L2XHA0"/>
<organism evidence="2 3">
    <name type="scientific">Desulfocucumis palustris</name>
    <dbReference type="NCBI Taxonomy" id="1898651"/>
    <lineage>
        <taxon>Bacteria</taxon>
        <taxon>Bacillati</taxon>
        <taxon>Bacillota</taxon>
        <taxon>Clostridia</taxon>
        <taxon>Eubacteriales</taxon>
        <taxon>Desulfocucumaceae</taxon>
        <taxon>Desulfocucumis</taxon>
    </lineage>
</organism>
<dbReference type="CDD" id="cd06259">
    <property type="entry name" value="YdcF-like"/>
    <property type="match status" value="1"/>
</dbReference>
<reference evidence="3" key="1">
    <citation type="submission" date="2018-02" db="EMBL/GenBank/DDBJ databases">
        <title>Genome sequence of Desulfocucumis palustris strain NAW-5.</title>
        <authorList>
            <person name="Watanabe M."/>
            <person name="Kojima H."/>
            <person name="Fukui M."/>
        </authorList>
    </citation>
    <scope>NUCLEOTIDE SEQUENCE [LARGE SCALE GENOMIC DNA]</scope>
    <source>
        <strain evidence="3">NAW-5</strain>
    </source>
</reference>
<dbReference type="Gene3D" id="3.40.50.620">
    <property type="entry name" value="HUPs"/>
    <property type="match status" value="1"/>
</dbReference>
<dbReference type="PANTHER" id="PTHR30336">
    <property type="entry name" value="INNER MEMBRANE PROTEIN, PROBABLE PERMEASE"/>
    <property type="match status" value="1"/>
</dbReference>
<keyword evidence="3" id="KW-1185">Reference proteome</keyword>
<accession>A0A2L2XHA0</accession>
<dbReference type="InterPro" id="IPR014729">
    <property type="entry name" value="Rossmann-like_a/b/a_fold"/>
</dbReference>
<evidence type="ECO:0000313" key="2">
    <source>
        <dbReference type="EMBL" id="GBF35585.1"/>
    </source>
</evidence>
<proteinExistence type="predicted"/>